<dbReference type="EMBL" id="CACVKT020004818">
    <property type="protein sequence ID" value="CAC5391664.1"/>
    <property type="molecule type" value="Genomic_DNA"/>
</dbReference>
<evidence type="ECO:0000313" key="3">
    <source>
        <dbReference type="EMBL" id="CAC5391664.1"/>
    </source>
</evidence>
<organism evidence="3 4">
    <name type="scientific">Mytilus coruscus</name>
    <name type="common">Sea mussel</name>
    <dbReference type="NCBI Taxonomy" id="42192"/>
    <lineage>
        <taxon>Eukaryota</taxon>
        <taxon>Metazoa</taxon>
        <taxon>Spiralia</taxon>
        <taxon>Lophotrochozoa</taxon>
        <taxon>Mollusca</taxon>
        <taxon>Bivalvia</taxon>
        <taxon>Autobranchia</taxon>
        <taxon>Pteriomorphia</taxon>
        <taxon>Mytilida</taxon>
        <taxon>Mytiloidea</taxon>
        <taxon>Mytilidae</taxon>
        <taxon>Mytilinae</taxon>
        <taxon>Mytilus</taxon>
    </lineage>
</organism>
<name>A0A6J8C992_MYTCO</name>
<keyword evidence="2" id="KW-0472">Membrane</keyword>
<keyword evidence="2" id="KW-0812">Transmembrane</keyword>
<accession>A0A6J8C992</accession>
<evidence type="ECO:0000313" key="4">
    <source>
        <dbReference type="Proteomes" id="UP000507470"/>
    </source>
</evidence>
<feature type="compositionally biased region" description="Low complexity" evidence="1">
    <location>
        <begin position="222"/>
        <end position="231"/>
    </location>
</feature>
<feature type="transmembrane region" description="Helical" evidence="2">
    <location>
        <begin position="103"/>
        <end position="126"/>
    </location>
</feature>
<dbReference type="Proteomes" id="UP000507470">
    <property type="component" value="Unassembled WGS sequence"/>
</dbReference>
<feature type="region of interest" description="Disordered" evidence="1">
    <location>
        <begin position="221"/>
        <end position="242"/>
    </location>
</feature>
<evidence type="ECO:0000256" key="1">
    <source>
        <dbReference type="SAM" id="MobiDB-lite"/>
    </source>
</evidence>
<reference evidence="3 4" key="1">
    <citation type="submission" date="2020-06" db="EMBL/GenBank/DDBJ databases">
        <authorList>
            <person name="Li R."/>
            <person name="Bekaert M."/>
        </authorList>
    </citation>
    <scope>NUCLEOTIDE SEQUENCE [LARGE SCALE GENOMIC DNA]</scope>
    <source>
        <strain evidence="4">wild</strain>
    </source>
</reference>
<protein>
    <submittedName>
        <fullName evidence="3">Uncharacterized protein</fullName>
    </submittedName>
</protein>
<keyword evidence="2" id="KW-1133">Transmembrane helix</keyword>
<sequence>MQNNTIQFYDIVYTDMTVPLTIHFLIKVRELTTDTNVQTSLSTTLHKINSKISTTALVTERKITTDTNVQTSLSSTLHKITSKISTTAFVPVTKPFFPVKMTIITVISVVLKLIVTGLVVIVFLIIRKWNRTKHYFHNTTCDGTNRTAEGEESLQMTSSNHRSNFRSFDVPMVCQQTHHFGIHPVTNYENFADIGNSCQRLDFTLPNEVQQMSTEVHDAHYSASTNKSAKSSTKEGTVVSTKDEEQEHLAYYSTIAEEEVIYDLPQDAF</sequence>
<evidence type="ECO:0000256" key="2">
    <source>
        <dbReference type="SAM" id="Phobius"/>
    </source>
</evidence>
<dbReference type="AlphaFoldDB" id="A0A6J8C992"/>
<gene>
    <name evidence="3" type="ORF">MCOR_26662</name>
</gene>
<proteinExistence type="predicted"/>
<keyword evidence="4" id="KW-1185">Reference proteome</keyword>